<dbReference type="GO" id="GO:0043565">
    <property type="term" value="F:sequence-specific DNA binding"/>
    <property type="evidence" value="ECO:0007669"/>
    <property type="project" value="InterPro"/>
</dbReference>
<dbReference type="AlphaFoldDB" id="A0A1Q5ZUS1"/>
<evidence type="ECO:0000313" key="6">
    <source>
        <dbReference type="Proteomes" id="UP000186720"/>
    </source>
</evidence>
<evidence type="ECO:0000256" key="3">
    <source>
        <dbReference type="ARBA" id="ARBA00023163"/>
    </source>
</evidence>
<proteinExistence type="predicted"/>
<evidence type="ECO:0000256" key="2">
    <source>
        <dbReference type="ARBA" id="ARBA00023125"/>
    </source>
</evidence>
<dbReference type="InterPro" id="IPR009057">
    <property type="entry name" value="Homeodomain-like_sf"/>
</dbReference>
<evidence type="ECO:0000256" key="1">
    <source>
        <dbReference type="ARBA" id="ARBA00023015"/>
    </source>
</evidence>
<dbReference type="InterPro" id="IPR018062">
    <property type="entry name" value="HTH_AraC-typ_CS"/>
</dbReference>
<dbReference type="PROSITE" id="PS00041">
    <property type="entry name" value="HTH_ARAC_FAMILY_1"/>
    <property type="match status" value="1"/>
</dbReference>
<name>A0A1Q5ZUS1_9SPHI</name>
<dbReference type="STRING" id="1302689.RG47T_0975"/>
<dbReference type="OrthoDB" id="952277at2"/>
<protein>
    <recommendedName>
        <fullName evidence="4">HTH araC/xylS-type domain-containing protein</fullName>
    </recommendedName>
</protein>
<dbReference type="EMBL" id="MPPL01000001">
    <property type="protein sequence ID" value="OKS85529.1"/>
    <property type="molecule type" value="Genomic_DNA"/>
</dbReference>
<accession>A0A1Q5ZUS1</accession>
<keyword evidence="6" id="KW-1185">Reference proteome</keyword>
<dbReference type="Gene3D" id="1.10.10.60">
    <property type="entry name" value="Homeodomain-like"/>
    <property type="match status" value="1"/>
</dbReference>
<reference evidence="5 6" key="1">
    <citation type="submission" date="2016-11" db="EMBL/GenBank/DDBJ databases">
        <title>Whole Genome Sequencing of Mucilaginibacter polytrichastri RG4-7(T) isolated from the moss sample.</title>
        <authorList>
            <person name="Li Y."/>
        </authorList>
    </citation>
    <scope>NUCLEOTIDE SEQUENCE [LARGE SCALE GENOMIC DNA]</scope>
    <source>
        <strain evidence="5 6">RG4-7</strain>
    </source>
</reference>
<dbReference type="Pfam" id="PF12833">
    <property type="entry name" value="HTH_18"/>
    <property type="match status" value="1"/>
</dbReference>
<gene>
    <name evidence="5" type="ORF">RG47T_0975</name>
</gene>
<dbReference type="GO" id="GO:0003700">
    <property type="term" value="F:DNA-binding transcription factor activity"/>
    <property type="evidence" value="ECO:0007669"/>
    <property type="project" value="InterPro"/>
</dbReference>
<dbReference type="PANTHER" id="PTHR43280">
    <property type="entry name" value="ARAC-FAMILY TRANSCRIPTIONAL REGULATOR"/>
    <property type="match status" value="1"/>
</dbReference>
<dbReference type="Proteomes" id="UP000186720">
    <property type="component" value="Unassembled WGS sequence"/>
</dbReference>
<dbReference type="PROSITE" id="PS01124">
    <property type="entry name" value="HTH_ARAC_FAMILY_2"/>
    <property type="match status" value="1"/>
</dbReference>
<organism evidence="5 6">
    <name type="scientific">Mucilaginibacter polytrichastri</name>
    <dbReference type="NCBI Taxonomy" id="1302689"/>
    <lineage>
        <taxon>Bacteria</taxon>
        <taxon>Pseudomonadati</taxon>
        <taxon>Bacteroidota</taxon>
        <taxon>Sphingobacteriia</taxon>
        <taxon>Sphingobacteriales</taxon>
        <taxon>Sphingobacteriaceae</taxon>
        <taxon>Mucilaginibacter</taxon>
    </lineage>
</organism>
<evidence type="ECO:0000313" key="5">
    <source>
        <dbReference type="EMBL" id="OKS85529.1"/>
    </source>
</evidence>
<dbReference type="SUPFAM" id="SSF46689">
    <property type="entry name" value="Homeodomain-like"/>
    <property type="match status" value="1"/>
</dbReference>
<keyword evidence="1" id="KW-0805">Transcription regulation</keyword>
<dbReference type="SMART" id="SM00342">
    <property type="entry name" value="HTH_ARAC"/>
    <property type="match status" value="1"/>
</dbReference>
<dbReference type="RefSeq" id="WP_074488355.1">
    <property type="nucleotide sequence ID" value="NZ_FPAM01000001.1"/>
</dbReference>
<comment type="caution">
    <text evidence="5">The sequence shown here is derived from an EMBL/GenBank/DDBJ whole genome shotgun (WGS) entry which is preliminary data.</text>
</comment>
<keyword evidence="2" id="KW-0238">DNA-binding</keyword>
<keyword evidence="3" id="KW-0804">Transcription</keyword>
<evidence type="ECO:0000259" key="4">
    <source>
        <dbReference type="PROSITE" id="PS01124"/>
    </source>
</evidence>
<sequence length="187" mass="21563">MSTLHIKNMVCKRCITAVNNLLQTEGYHVTHIELGEVEIAEKPDADKLASLDKHLHHLGFELIDDRKGRLVEKVKNLIVQLVHYSEGPLEINLSDHLTRELPYEYNYLSNLFSEAVGSTIEKFYINQKIEKIKELLIYDELSINDIAHRMGYSSTAYLSSQFKKVTGLTPGYFKAIRSNKRRNIEEL</sequence>
<dbReference type="PANTHER" id="PTHR43280:SF28">
    <property type="entry name" value="HTH-TYPE TRANSCRIPTIONAL ACTIVATOR RHAS"/>
    <property type="match status" value="1"/>
</dbReference>
<feature type="domain" description="HTH araC/xylS-type" evidence="4">
    <location>
        <begin position="95"/>
        <end position="176"/>
    </location>
</feature>
<dbReference type="InterPro" id="IPR018060">
    <property type="entry name" value="HTH_AraC"/>
</dbReference>